<dbReference type="PANTHER" id="PTHR43226">
    <property type="entry name" value="XAA-PRO AMINOPEPTIDASE 3"/>
    <property type="match status" value="1"/>
</dbReference>
<accession>A0A0A8L4E4</accession>
<dbReference type="CDD" id="cd01087">
    <property type="entry name" value="Prolidase"/>
    <property type="match status" value="1"/>
</dbReference>
<keyword evidence="4" id="KW-0378">Hydrolase</keyword>
<dbReference type="InterPro" id="IPR000994">
    <property type="entry name" value="Pept_M24"/>
</dbReference>
<dbReference type="Gene3D" id="3.40.350.10">
    <property type="entry name" value="Creatinase/prolidase N-terminal domain"/>
    <property type="match status" value="1"/>
</dbReference>
<dbReference type="Pfam" id="PF05195">
    <property type="entry name" value="AMP_N"/>
    <property type="match status" value="1"/>
</dbReference>
<dbReference type="Gene3D" id="3.90.230.10">
    <property type="entry name" value="Creatinase/methionine aminopeptidase superfamily"/>
    <property type="match status" value="1"/>
</dbReference>
<dbReference type="InterPro" id="IPR052433">
    <property type="entry name" value="X-Pro_dipept-like"/>
</dbReference>
<comment type="cofactor">
    <cofactor evidence="1">
        <name>Mn(2+)</name>
        <dbReference type="ChEBI" id="CHEBI:29035"/>
    </cofactor>
</comment>
<keyword evidence="10" id="KW-1185">Reference proteome</keyword>
<name>A0A0A8L4E4_9SACH</name>
<dbReference type="Pfam" id="PF00557">
    <property type="entry name" value="Peptidase_M24"/>
    <property type="match status" value="1"/>
</dbReference>
<dbReference type="GO" id="GO:0030145">
    <property type="term" value="F:manganese ion binding"/>
    <property type="evidence" value="ECO:0007669"/>
    <property type="project" value="InterPro"/>
</dbReference>
<dbReference type="Gene3D" id="3.30.900.10">
    <property type="entry name" value="HORMA domain"/>
    <property type="match status" value="1"/>
</dbReference>
<comment type="similarity">
    <text evidence="2 6">Belongs to the peptidase M24B family.</text>
</comment>
<proteinExistence type="inferred from homology"/>
<dbReference type="InterPro" id="IPR036570">
    <property type="entry name" value="HORMA_dom_sf"/>
</dbReference>
<reference evidence="9 10" key="1">
    <citation type="submission" date="2014-03" db="EMBL/GenBank/DDBJ databases">
        <title>The genome of Kluyveromyces dobzhanskii.</title>
        <authorList>
            <person name="Nystedt B."/>
            <person name="Astrom S."/>
        </authorList>
    </citation>
    <scope>NUCLEOTIDE SEQUENCE [LARGE SCALE GENOMIC DNA]</scope>
    <source>
        <strain evidence="9 10">CBS 2104</strain>
    </source>
</reference>
<dbReference type="FunFam" id="3.90.230.10:FF:000026">
    <property type="entry name" value="Intermediate cleaving peptidase 55"/>
    <property type="match status" value="1"/>
</dbReference>
<sequence>MFTVQKVRQKNEVVTKSTISQDQSQKLVQTMITMCFGCLAFLRGLFPDDSFVDQKFVPEKCTKDYDKVSASSIRIKTLVREKSEEADLFLDWLENGVFQSLKEGYLKAISLGIFVDESNPNDLIETYLFAFDYSNDTISININGEKDKISLLDSRKMVQQLMRRFIIITQSLDPLPEKRFLTMRLMFNDVAPREYQPQLFRDATRDPKTVITVPHENGLDMFSVGSLNTSVHKVGLKVLSLADSTIQEKLASGITTQLDPFDLLGENIELPLDTPFNSQINAPSQTTAMLQNYLKSSPVKVQPTQAMTEDRNGVEGGRRADNTFSSKLKYIKCSQCRKMVPAVCYGNHAGSSIASCVQCLIDGKVPMDSPTMERFMMTRKIYRYMAKKPDFPKSVSEFYNIFYGDSAGDDEKRIVDEALSVLLIDEVFIVEPDVRISSSGTQLRSSGYIYVDSDSIFSAGGSLPKGMNAWTFVLRAPRARQFYTEPHAKTQVQLFKMLEECELTFRNVKKSSIESPLTLQELSINDTTNSLNYHKNANKRSRSNDKGYESQENSRLDTQTCHVDKVRKISPIYETRPYLLKEGELTPGITALEYFQRRVKLSNKLAPKSCAIIAGSQVKYASGAVFYPFQQNNDLFYLTGWNEPDSVMIIEKPNDNPEDVLLHMMVPPKDPFAEKWEGFRTGVDGVKEIFNADEATSSHDLDRYLSTIISRCDNIYFDPTKNSKNSNAYFSDFFSMNEQTKKETTILNLIKNATPSKKLNPLKKQIAELRSIKSPAELRLMRRAGQISGRAYNQAYAQRFRNERTLGSFLEYKFIEGGCDRSAYVPVIGAGDNAMCIHYTRNDDVMFDDEMVLVDAAGSVGGYCADISRTWPVSGKFTDAQRDLYEVVLAVQKKCIELCVVHNVLSLHDIHEKSVQFFKQELKNIGLNSLSNWDINEIYPHYIGHNLGLDVHDVPELSRHQPLQEGQVVTIEPGIYIPDDPKYPKYFRNIGIRIEDDIAVGRDSYTNLTVEAAKEIIDIENIAENGVTTNIEQDPVRPLDF</sequence>
<feature type="compositionally biased region" description="Basic and acidic residues" evidence="7">
    <location>
        <begin position="542"/>
        <end position="555"/>
    </location>
</feature>
<feature type="region of interest" description="Disordered" evidence="7">
    <location>
        <begin position="530"/>
        <end position="559"/>
    </location>
</feature>
<dbReference type="EMBL" id="CCBQ010000019">
    <property type="protein sequence ID" value="CDO93066.1"/>
    <property type="molecule type" value="Genomic_DNA"/>
</dbReference>
<dbReference type="GO" id="GO:0005739">
    <property type="term" value="C:mitochondrion"/>
    <property type="evidence" value="ECO:0007669"/>
    <property type="project" value="TreeGrafter"/>
</dbReference>
<dbReference type="OrthoDB" id="4215474at2759"/>
<dbReference type="Pfam" id="PF02301">
    <property type="entry name" value="HORMA"/>
    <property type="match status" value="1"/>
</dbReference>
<evidence type="ECO:0000313" key="9">
    <source>
        <dbReference type="EMBL" id="CDO93066.1"/>
    </source>
</evidence>
<evidence type="ECO:0000313" key="10">
    <source>
        <dbReference type="Proteomes" id="UP000031516"/>
    </source>
</evidence>
<dbReference type="GO" id="GO:0006508">
    <property type="term" value="P:proteolysis"/>
    <property type="evidence" value="ECO:0007669"/>
    <property type="project" value="TreeGrafter"/>
</dbReference>
<dbReference type="InterPro" id="IPR001131">
    <property type="entry name" value="Peptidase_M24B_aminopep-P_CS"/>
</dbReference>
<evidence type="ECO:0000256" key="6">
    <source>
        <dbReference type="RuleBase" id="RU000590"/>
    </source>
</evidence>
<dbReference type="InterPro" id="IPR003511">
    <property type="entry name" value="HORMA_dom"/>
</dbReference>
<evidence type="ECO:0000259" key="8">
    <source>
        <dbReference type="PROSITE" id="PS50815"/>
    </source>
</evidence>
<dbReference type="SUPFAM" id="SSF53092">
    <property type="entry name" value="Creatinase/prolidase N-terminal domain"/>
    <property type="match status" value="1"/>
</dbReference>
<dbReference type="PROSITE" id="PS50815">
    <property type="entry name" value="HORMA"/>
    <property type="match status" value="1"/>
</dbReference>
<dbReference type="Proteomes" id="UP000031516">
    <property type="component" value="Unassembled WGS sequence"/>
</dbReference>
<organism evidence="9 10">
    <name type="scientific">Kluyveromyces dobzhanskii CBS 2104</name>
    <dbReference type="NCBI Taxonomy" id="1427455"/>
    <lineage>
        <taxon>Eukaryota</taxon>
        <taxon>Fungi</taxon>
        <taxon>Dikarya</taxon>
        <taxon>Ascomycota</taxon>
        <taxon>Saccharomycotina</taxon>
        <taxon>Saccharomycetes</taxon>
        <taxon>Saccharomycetales</taxon>
        <taxon>Saccharomycetaceae</taxon>
        <taxon>Kluyveromyces</taxon>
    </lineage>
</organism>
<dbReference type="SUPFAM" id="SSF56019">
    <property type="entry name" value="The spindle assembly checkpoint protein mad2"/>
    <property type="match status" value="1"/>
</dbReference>
<evidence type="ECO:0000256" key="7">
    <source>
        <dbReference type="SAM" id="MobiDB-lite"/>
    </source>
</evidence>
<evidence type="ECO:0000256" key="5">
    <source>
        <dbReference type="ARBA" id="ARBA00023211"/>
    </source>
</evidence>
<protein>
    <submittedName>
        <fullName evidence="9">WGS project CCBQ000000000 data, contig 00099</fullName>
    </submittedName>
</protein>
<comment type="caution">
    <text evidence="9">The sequence shown here is derived from an EMBL/GenBank/DDBJ whole genome shotgun (WGS) entry which is preliminary data.</text>
</comment>
<dbReference type="SMART" id="SM01011">
    <property type="entry name" value="AMP_N"/>
    <property type="match status" value="1"/>
</dbReference>
<gene>
    <name evidence="9" type="ORF">KLDO_g1372</name>
</gene>
<dbReference type="AlphaFoldDB" id="A0A0A8L4E4"/>
<feature type="domain" description="HORMA" evidence="8">
    <location>
        <begin position="22"/>
        <end position="238"/>
    </location>
</feature>
<dbReference type="InterPro" id="IPR007865">
    <property type="entry name" value="Aminopep_P_N"/>
</dbReference>
<dbReference type="PROSITE" id="PS00491">
    <property type="entry name" value="PROLINE_PEPTIDASE"/>
    <property type="match status" value="1"/>
</dbReference>
<keyword evidence="3 6" id="KW-0479">Metal-binding</keyword>
<evidence type="ECO:0000256" key="3">
    <source>
        <dbReference type="ARBA" id="ARBA00022723"/>
    </source>
</evidence>
<dbReference type="InterPro" id="IPR036005">
    <property type="entry name" value="Creatinase/aminopeptidase-like"/>
</dbReference>
<evidence type="ECO:0000256" key="2">
    <source>
        <dbReference type="ARBA" id="ARBA00008766"/>
    </source>
</evidence>
<dbReference type="PANTHER" id="PTHR43226:SF4">
    <property type="entry name" value="XAA-PRO AMINOPEPTIDASE 3"/>
    <property type="match status" value="1"/>
</dbReference>
<dbReference type="InterPro" id="IPR029149">
    <property type="entry name" value="Creatin/AminoP/Spt16_N"/>
</dbReference>
<evidence type="ECO:0000256" key="1">
    <source>
        <dbReference type="ARBA" id="ARBA00001936"/>
    </source>
</evidence>
<evidence type="ECO:0000256" key="4">
    <source>
        <dbReference type="ARBA" id="ARBA00022801"/>
    </source>
</evidence>
<dbReference type="GO" id="GO:0070006">
    <property type="term" value="F:metalloaminopeptidase activity"/>
    <property type="evidence" value="ECO:0007669"/>
    <property type="project" value="InterPro"/>
</dbReference>
<keyword evidence="5" id="KW-0464">Manganese</keyword>
<dbReference type="SUPFAM" id="SSF55920">
    <property type="entry name" value="Creatinase/aminopeptidase"/>
    <property type="match status" value="1"/>
</dbReference>